<organism evidence="2 3">
    <name type="scientific">Conexivisphaera calida</name>
    <dbReference type="NCBI Taxonomy" id="1874277"/>
    <lineage>
        <taxon>Archaea</taxon>
        <taxon>Nitrososphaerota</taxon>
        <taxon>Conexivisphaeria</taxon>
        <taxon>Conexivisphaerales</taxon>
        <taxon>Conexivisphaeraceae</taxon>
        <taxon>Conexivisphaera</taxon>
    </lineage>
</organism>
<feature type="domain" description="4Fe-4S ferredoxin-type" evidence="1">
    <location>
        <begin position="9"/>
        <end position="40"/>
    </location>
</feature>
<dbReference type="InterPro" id="IPR017896">
    <property type="entry name" value="4Fe4S_Fe-S-bd"/>
</dbReference>
<dbReference type="Proteomes" id="UP000509448">
    <property type="component" value="Chromosome"/>
</dbReference>
<evidence type="ECO:0000313" key="3">
    <source>
        <dbReference type="Proteomes" id="UP000509448"/>
    </source>
</evidence>
<proteinExistence type="predicted"/>
<evidence type="ECO:0000259" key="1">
    <source>
        <dbReference type="PROSITE" id="PS51379"/>
    </source>
</evidence>
<keyword evidence="3" id="KW-1185">Reference proteome</keyword>
<protein>
    <recommendedName>
        <fullName evidence="1">4Fe-4S ferredoxin-type domain-containing protein</fullName>
    </recommendedName>
</protein>
<dbReference type="PROSITE" id="PS51379">
    <property type="entry name" value="4FE4S_FER_2"/>
    <property type="match status" value="1"/>
</dbReference>
<sequence length="78" mass="8783">MFKWSLSGNVPIVADPGSCVLGCTTCGKLCPEDAITFPGDPMEFVGKIVRENRIFPAVRMELDERLKRHPDHAVRRDR</sequence>
<accession>A0A4P2VDJ4</accession>
<dbReference type="EMBL" id="AP018732">
    <property type="protein sequence ID" value="BBE42201.1"/>
    <property type="molecule type" value="Genomic_DNA"/>
</dbReference>
<dbReference type="KEGG" id="ccai:NAS2_0812"/>
<dbReference type="SUPFAM" id="SSF54862">
    <property type="entry name" value="4Fe-4S ferredoxins"/>
    <property type="match status" value="1"/>
</dbReference>
<reference evidence="2 3" key="1">
    <citation type="journal article" date="2019" name="ISME J.">
        <title>Isolation and characterization of a thermophilic sulfur- and iron-reducing thaumarchaeote from a terrestrial acidic hot spring.</title>
        <authorList>
            <person name="Kato S."/>
            <person name="Itoh T."/>
            <person name="Yuki M."/>
            <person name="Nagamori M."/>
            <person name="Ohnishi M."/>
            <person name="Uematsu K."/>
            <person name="Suzuki K."/>
            <person name="Takashina T."/>
            <person name="Ohkuma M."/>
        </authorList>
    </citation>
    <scope>NUCLEOTIDE SEQUENCE [LARGE SCALE GENOMIC DNA]</scope>
    <source>
        <strain evidence="2 3">NAS-02</strain>
    </source>
</reference>
<evidence type="ECO:0000313" key="2">
    <source>
        <dbReference type="EMBL" id="BBE42201.1"/>
    </source>
</evidence>
<name>A0A4P2VDJ4_9ARCH</name>
<gene>
    <name evidence="2" type="ORF">NAS2_0812</name>
</gene>
<dbReference type="AlphaFoldDB" id="A0A4P2VDJ4"/>